<dbReference type="Pfam" id="PF14529">
    <property type="entry name" value="Exo_endo_phos_2"/>
    <property type="match status" value="1"/>
</dbReference>
<evidence type="ECO:0000259" key="2">
    <source>
        <dbReference type="PROSITE" id="PS50878"/>
    </source>
</evidence>
<evidence type="ECO:0000313" key="4">
    <source>
        <dbReference type="Proteomes" id="UP001623348"/>
    </source>
</evidence>
<dbReference type="EMBL" id="BAAFJT010000106">
    <property type="protein sequence ID" value="GAB0206639.1"/>
    <property type="molecule type" value="Genomic_DNA"/>
</dbReference>
<sequence>MDEEPTESLWVRIKGSTGAGDIIAGVCYRPPDQGDRADEALYRQIGAASCSQGLVLMGDFNHPDICWRDNAAECKQSRRFLECVDDNFLLQVIEEPMRRGAMLDLVLTNKEGLVGDVKLKGSLGCSDHKMVEFKILRAARRAHRKLTTLDFRRADIGLFRDLLGRIPWHKALEGRGAQDSWLIFKGHLLQAQERCIPTKRKSGKNTRRPAWMNKEVLGKVKQKKEAYRGWKQGQVAWEEYRETVQAAREQVRKAKALREISLARDVKDNKKSFYRSQKAKAGTGRMQKPPTVGEDQVREYLRNLKVHKAMGPDEMHPRVLRELVDEVARPLAIVFEKSWQSGEVPADWKRGNITPIFKKSKKEDPGNYRPVSLTSVPGKIMEQTLLETMLGHMENKEVIGDSQHGFARGKSCLTNLVTFYDGVTALMVDKGRAADVICLDLCKAFHTVPHDILVYKLERHGFDGWTTRWIRNWLDGRTQRAVVNGSMSKWRSVTSGVPQGSVLGLALFNIFIGDMDSGMECTLSKFADDTKLCGGVDMLEGRDAIQRGLDRLERWAHANRMKFNKAKCKVLHVVRHNPKHNYRLGEEWMESSPEEKDLGVLIDEKLNMGRQCALAAQRANHVLGCIKNSMASRSREVILPLYSTLVRPHLEYCIQLWGPQYKRETWSESRGGP</sequence>
<accession>A0ABC9Y9A4</accession>
<comment type="caution">
    <text evidence="3">The sequence shown here is derived from an EMBL/GenBank/DDBJ whole genome shotgun (WGS) entry which is preliminary data.</text>
</comment>
<dbReference type="SUPFAM" id="SSF56219">
    <property type="entry name" value="DNase I-like"/>
    <property type="match status" value="1"/>
</dbReference>
<dbReference type="PANTHER" id="PTHR33332">
    <property type="entry name" value="REVERSE TRANSCRIPTASE DOMAIN-CONTAINING PROTEIN"/>
    <property type="match status" value="1"/>
</dbReference>
<evidence type="ECO:0000256" key="1">
    <source>
        <dbReference type="SAM" id="MobiDB-lite"/>
    </source>
</evidence>
<keyword evidence="4" id="KW-1185">Reference proteome</keyword>
<evidence type="ECO:0000313" key="3">
    <source>
        <dbReference type="EMBL" id="GAB0206639.1"/>
    </source>
</evidence>
<dbReference type="InterPro" id="IPR043502">
    <property type="entry name" value="DNA/RNA_pol_sf"/>
</dbReference>
<dbReference type="Proteomes" id="UP001623348">
    <property type="component" value="Unassembled WGS sequence"/>
</dbReference>
<feature type="region of interest" description="Disordered" evidence="1">
    <location>
        <begin position="271"/>
        <end position="291"/>
    </location>
</feature>
<feature type="domain" description="Reverse transcriptase" evidence="2">
    <location>
        <begin position="337"/>
        <end position="602"/>
    </location>
</feature>
<dbReference type="InterPro" id="IPR005135">
    <property type="entry name" value="Endo/exonuclease/phosphatase"/>
</dbReference>
<dbReference type="InterPro" id="IPR036691">
    <property type="entry name" value="Endo/exonu/phosph_ase_sf"/>
</dbReference>
<reference evidence="3 4" key="1">
    <citation type="submission" date="2024-06" db="EMBL/GenBank/DDBJ databases">
        <title>The draft genome of Grus japonensis, version 3.</title>
        <authorList>
            <person name="Nabeshima K."/>
            <person name="Suzuki S."/>
            <person name="Onuma M."/>
        </authorList>
    </citation>
    <scope>NUCLEOTIDE SEQUENCE [LARGE SCALE GENOMIC DNA]</scope>
    <source>
        <strain evidence="3 4">451A</strain>
    </source>
</reference>
<dbReference type="CDD" id="cd01650">
    <property type="entry name" value="RT_nLTR_like"/>
    <property type="match status" value="1"/>
</dbReference>
<protein>
    <submittedName>
        <fullName evidence="3">Mitochondrial enolase superfamily member 1</fullName>
    </submittedName>
</protein>
<dbReference type="Gene3D" id="3.60.10.10">
    <property type="entry name" value="Endonuclease/exonuclease/phosphatase"/>
    <property type="match status" value="1"/>
</dbReference>
<dbReference type="AlphaFoldDB" id="A0ABC9Y9A4"/>
<name>A0ABC9Y9A4_GRUJA</name>
<dbReference type="Pfam" id="PF00078">
    <property type="entry name" value="RVT_1"/>
    <property type="match status" value="1"/>
</dbReference>
<gene>
    <name evidence="3" type="ORF">GRJ2_003129500</name>
</gene>
<organism evidence="3 4">
    <name type="scientific">Grus japonensis</name>
    <name type="common">Japanese crane</name>
    <name type="synonym">Red-crowned crane</name>
    <dbReference type="NCBI Taxonomy" id="30415"/>
    <lineage>
        <taxon>Eukaryota</taxon>
        <taxon>Metazoa</taxon>
        <taxon>Chordata</taxon>
        <taxon>Craniata</taxon>
        <taxon>Vertebrata</taxon>
        <taxon>Euteleostomi</taxon>
        <taxon>Archelosauria</taxon>
        <taxon>Archosauria</taxon>
        <taxon>Dinosauria</taxon>
        <taxon>Saurischia</taxon>
        <taxon>Theropoda</taxon>
        <taxon>Coelurosauria</taxon>
        <taxon>Aves</taxon>
        <taxon>Neognathae</taxon>
        <taxon>Neoaves</taxon>
        <taxon>Gruiformes</taxon>
        <taxon>Gruidae</taxon>
        <taxon>Grus</taxon>
    </lineage>
</organism>
<proteinExistence type="predicted"/>
<dbReference type="SUPFAM" id="SSF56672">
    <property type="entry name" value="DNA/RNA polymerases"/>
    <property type="match status" value="1"/>
</dbReference>
<dbReference type="InterPro" id="IPR000477">
    <property type="entry name" value="RT_dom"/>
</dbReference>
<dbReference type="PROSITE" id="PS50878">
    <property type="entry name" value="RT_POL"/>
    <property type="match status" value="1"/>
</dbReference>